<evidence type="ECO:0000313" key="4">
    <source>
        <dbReference type="Proteomes" id="UP001491310"/>
    </source>
</evidence>
<dbReference type="InterPro" id="IPR015943">
    <property type="entry name" value="WD40/YVTN_repeat-like_dom_sf"/>
</dbReference>
<dbReference type="Gene3D" id="2.130.10.10">
    <property type="entry name" value="YVTN repeat-like/Quinoprotein amine dehydrogenase"/>
    <property type="match status" value="1"/>
</dbReference>
<dbReference type="PROSITE" id="PS50082">
    <property type="entry name" value="WD_REPEATS_2"/>
    <property type="match status" value="1"/>
</dbReference>
<feature type="repeat" description="WD" evidence="1">
    <location>
        <begin position="267"/>
        <end position="307"/>
    </location>
</feature>
<dbReference type="EMBL" id="JALJOT010000014">
    <property type="protein sequence ID" value="KAK9903523.1"/>
    <property type="molecule type" value="Genomic_DNA"/>
</dbReference>
<gene>
    <name evidence="3" type="ORF">WJX75_008002</name>
</gene>
<organism evidence="3 4">
    <name type="scientific">Coccomyxa subellipsoidea</name>
    <dbReference type="NCBI Taxonomy" id="248742"/>
    <lineage>
        <taxon>Eukaryota</taxon>
        <taxon>Viridiplantae</taxon>
        <taxon>Chlorophyta</taxon>
        <taxon>core chlorophytes</taxon>
        <taxon>Trebouxiophyceae</taxon>
        <taxon>Trebouxiophyceae incertae sedis</taxon>
        <taxon>Coccomyxaceae</taxon>
        <taxon>Coccomyxa</taxon>
    </lineage>
</organism>
<accession>A0ABR2YE58</accession>
<dbReference type="PANTHER" id="PTHR45389">
    <property type="entry name" value="WD REPEAT-CONTAINING PROTEIN RUP1"/>
    <property type="match status" value="1"/>
</dbReference>
<name>A0ABR2YE58_9CHLO</name>
<dbReference type="InterPro" id="IPR001680">
    <property type="entry name" value="WD40_rpt"/>
</dbReference>
<dbReference type="SMART" id="SM00320">
    <property type="entry name" value="WD40"/>
    <property type="match status" value="5"/>
</dbReference>
<feature type="region of interest" description="Disordered" evidence="2">
    <location>
        <begin position="16"/>
        <end position="42"/>
    </location>
</feature>
<evidence type="ECO:0000256" key="2">
    <source>
        <dbReference type="SAM" id="MobiDB-lite"/>
    </source>
</evidence>
<evidence type="ECO:0000256" key="1">
    <source>
        <dbReference type="PROSITE-ProRule" id="PRU00221"/>
    </source>
</evidence>
<dbReference type="InterPro" id="IPR036322">
    <property type="entry name" value="WD40_repeat_dom_sf"/>
</dbReference>
<evidence type="ECO:0000313" key="3">
    <source>
        <dbReference type="EMBL" id="KAK9903523.1"/>
    </source>
</evidence>
<sequence>MRRRDCDDNCEDLEVALDTASSSRPHPANSEDGSCGDQTGLDSVREGMPSWQWRSEWEVQEEPIAASFREVAAFERPPCTLYKKHHADIVCSVEFSPDGHMLASAGVAKQIRVYPLAGIRDGDCDPEPVSAAFIHRLPSKMSSVAWSPFDEGVLTVGDYDGVVAQVHIASGHLIADVDEHAGRRVWSVAHSTLQPHLCASGSDDGTARLWAGRGLANAAGVITLPRRAAICGISFCSDDEHALALAGADCCAYLFDMRNTSSPLQVLEGHRRPVSFARFMGRDRLVTASVDSSVALWSLNGGASPTLFRCYRGHANHKNFVGLSVRARDELIACGSESGGS</sequence>
<dbReference type="InterPro" id="IPR044616">
    <property type="entry name" value="RUP1/2"/>
</dbReference>
<reference evidence="3 4" key="1">
    <citation type="journal article" date="2024" name="Nat. Commun.">
        <title>Phylogenomics reveals the evolutionary origins of lichenization in chlorophyte algae.</title>
        <authorList>
            <person name="Puginier C."/>
            <person name="Libourel C."/>
            <person name="Otte J."/>
            <person name="Skaloud P."/>
            <person name="Haon M."/>
            <person name="Grisel S."/>
            <person name="Petersen M."/>
            <person name="Berrin J.G."/>
            <person name="Delaux P.M."/>
            <person name="Dal Grande F."/>
            <person name="Keller J."/>
        </authorList>
    </citation>
    <scope>NUCLEOTIDE SEQUENCE [LARGE SCALE GENOMIC DNA]</scope>
    <source>
        <strain evidence="3 4">SAG 216-7</strain>
    </source>
</reference>
<keyword evidence="4" id="KW-1185">Reference proteome</keyword>
<keyword evidence="1" id="KW-0853">WD repeat</keyword>
<protein>
    <recommendedName>
        <fullName evidence="5">WD40 repeat-like protein</fullName>
    </recommendedName>
</protein>
<evidence type="ECO:0008006" key="5">
    <source>
        <dbReference type="Google" id="ProtNLM"/>
    </source>
</evidence>
<dbReference type="SUPFAM" id="SSF50978">
    <property type="entry name" value="WD40 repeat-like"/>
    <property type="match status" value="1"/>
</dbReference>
<proteinExistence type="predicted"/>
<dbReference type="PANTHER" id="PTHR45389:SF1">
    <property type="entry name" value="WD REPEAT-CONTAINING PROTEIN RUP1"/>
    <property type="match status" value="1"/>
</dbReference>
<comment type="caution">
    <text evidence="3">The sequence shown here is derived from an EMBL/GenBank/DDBJ whole genome shotgun (WGS) entry which is preliminary data.</text>
</comment>
<dbReference type="Pfam" id="PF00400">
    <property type="entry name" value="WD40"/>
    <property type="match status" value="3"/>
</dbReference>
<dbReference type="Proteomes" id="UP001491310">
    <property type="component" value="Unassembled WGS sequence"/>
</dbReference>